<evidence type="ECO:0000259" key="1">
    <source>
        <dbReference type="Pfam" id="PF13649"/>
    </source>
</evidence>
<reference evidence="3" key="1">
    <citation type="journal article" date="2019" name="Int. J. Syst. Evol. Microbiol.">
        <title>The Global Catalogue of Microorganisms (GCM) 10K type strain sequencing project: providing services to taxonomists for standard genome sequencing and annotation.</title>
        <authorList>
            <consortium name="The Broad Institute Genomics Platform"/>
            <consortium name="The Broad Institute Genome Sequencing Center for Infectious Disease"/>
            <person name="Wu L."/>
            <person name="Ma J."/>
        </authorList>
    </citation>
    <scope>NUCLEOTIDE SEQUENCE [LARGE SCALE GENOMIC DNA]</scope>
    <source>
        <strain evidence="3">JCM 14303</strain>
    </source>
</reference>
<name>A0ABP4L2S0_9ACTN</name>
<keyword evidence="3" id="KW-1185">Reference proteome</keyword>
<dbReference type="PANTHER" id="PTHR45128:SF1">
    <property type="entry name" value="S-ADENOSYLMETHIONINE-DEPENDENT METHYLTRANSFERASE RV2258C"/>
    <property type="match status" value="1"/>
</dbReference>
<dbReference type="Proteomes" id="UP001500363">
    <property type="component" value="Unassembled WGS sequence"/>
</dbReference>
<evidence type="ECO:0000313" key="2">
    <source>
        <dbReference type="EMBL" id="GAA1513093.1"/>
    </source>
</evidence>
<dbReference type="InterPro" id="IPR041698">
    <property type="entry name" value="Methyltransf_25"/>
</dbReference>
<comment type="caution">
    <text evidence="2">The sequence shown here is derived from an EMBL/GenBank/DDBJ whole genome shotgun (WGS) entry which is preliminary data.</text>
</comment>
<dbReference type="CDD" id="cd02440">
    <property type="entry name" value="AdoMet_MTases"/>
    <property type="match status" value="1"/>
</dbReference>
<evidence type="ECO:0000313" key="3">
    <source>
        <dbReference type="Proteomes" id="UP001500363"/>
    </source>
</evidence>
<dbReference type="Gene3D" id="3.40.50.150">
    <property type="entry name" value="Vaccinia Virus protein VP39"/>
    <property type="match status" value="1"/>
</dbReference>
<proteinExistence type="predicted"/>
<organism evidence="2 3">
    <name type="scientific">Kribbella lupini</name>
    <dbReference type="NCBI Taxonomy" id="291602"/>
    <lineage>
        <taxon>Bacteria</taxon>
        <taxon>Bacillati</taxon>
        <taxon>Actinomycetota</taxon>
        <taxon>Actinomycetes</taxon>
        <taxon>Propionibacteriales</taxon>
        <taxon>Kribbellaceae</taxon>
        <taxon>Kribbella</taxon>
    </lineage>
</organism>
<protein>
    <recommendedName>
        <fullName evidence="1">Methyltransferase domain-containing protein</fullName>
    </recommendedName>
</protein>
<dbReference type="EMBL" id="BAAANC010000001">
    <property type="protein sequence ID" value="GAA1513093.1"/>
    <property type="molecule type" value="Genomic_DNA"/>
</dbReference>
<gene>
    <name evidence="2" type="ORF">GCM10009741_08560</name>
</gene>
<dbReference type="PANTHER" id="PTHR45128">
    <property type="entry name" value="METHYLTRANSFERASE TYPE 11"/>
    <property type="match status" value="1"/>
</dbReference>
<feature type="domain" description="Methyltransferase" evidence="1">
    <location>
        <begin position="179"/>
        <end position="273"/>
    </location>
</feature>
<dbReference type="RefSeq" id="WP_344169617.1">
    <property type="nucleotide sequence ID" value="NZ_BAAANC010000001.1"/>
</dbReference>
<dbReference type="InterPro" id="IPR053173">
    <property type="entry name" value="SAM-binding_MTase"/>
</dbReference>
<accession>A0ABP4L2S0</accession>
<sequence length="342" mass="37086">MSTADDTRSDPLERLALSRAARGQVETWANGAQALALLTTLRDRGWTQFLLERRELAALAEFSGLPPARLTDVLAVLESHGIVEQANGHVQLSASFEALAAADAWIGLDDLLDRSELMTRLTRTAAEERGPLPLTEPDALVVARAAGGAAGAVTKALYEQIFVPQLPELSAAIKAGTWLDVGCGVACATLTLASMYPELEAVAIELVPTVAAETVRRAETRGVTDRIDVRVMDARELDEPDRFTGAFWAQPFFPEQTRAETLAMLLRVLKPGGVLMMQEMEPEPDEDDRPAYTLRKLVAQGWGVPFGRTAEQLADEAKTAGFAIERLAQTDFGRLVIARRPA</sequence>
<dbReference type="SUPFAM" id="SSF53335">
    <property type="entry name" value="S-adenosyl-L-methionine-dependent methyltransferases"/>
    <property type="match status" value="1"/>
</dbReference>
<dbReference type="Pfam" id="PF13649">
    <property type="entry name" value="Methyltransf_25"/>
    <property type="match status" value="1"/>
</dbReference>
<dbReference type="InterPro" id="IPR029063">
    <property type="entry name" value="SAM-dependent_MTases_sf"/>
</dbReference>